<evidence type="ECO:0000313" key="3">
    <source>
        <dbReference type="EMBL" id="MFH6770316.1"/>
    </source>
</evidence>
<dbReference type="Pfam" id="PF13568">
    <property type="entry name" value="OMP_b-brl_2"/>
    <property type="match status" value="1"/>
</dbReference>
<dbReference type="Proteomes" id="UP001610100">
    <property type="component" value="Unassembled WGS sequence"/>
</dbReference>
<keyword evidence="1" id="KW-0732">Signal</keyword>
<evidence type="ECO:0000313" key="4">
    <source>
        <dbReference type="Proteomes" id="UP001610100"/>
    </source>
</evidence>
<name>A0ABW7MU04_9FLAO</name>
<gene>
    <name evidence="3" type="ORF">V8G58_00100</name>
</gene>
<accession>A0ABW7MU04</accession>
<comment type="caution">
    <text evidence="3">The sequence shown here is derived from an EMBL/GenBank/DDBJ whole genome shotgun (WGS) entry which is preliminary data.</text>
</comment>
<dbReference type="EMBL" id="JBAWKB010000001">
    <property type="protein sequence ID" value="MFH6770316.1"/>
    <property type="molecule type" value="Genomic_DNA"/>
</dbReference>
<keyword evidence="4" id="KW-1185">Reference proteome</keyword>
<evidence type="ECO:0000259" key="2">
    <source>
        <dbReference type="Pfam" id="PF13568"/>
    </source>
</evidence>
<protein>
    <submittedName>
        <fullName evidence="3">Porin family protein</fullName>
    </submittedName>
</protein>
<feature type="domain" description="Outer membrane protein beta-barrel" evidence="2">
    <location>
        <begin position="25"/>
        <end position="205"/>
    </location>
</feature>
<sequence>MKKILFLILCFPWFGMAQGDGLSSTVDSLYREDQFYVGVTYNLLSNQPKSLSQNGFSLGFNLGFIRDMPINKRRNVSIGLGIGYATNSFNQNLLITKDGAGGYTYSILNDSQTFTKNKFSNQVVEVPLEFRWRTSTPTDYAFWRIYTGLRVGYVFHNTVKYSGNQGDIKLINVSDFNKFQYGLTLSVGYNTWNLHLNYNLNALFNDQANIDGIPIDMNTLKLGLMFFIL</sequence>
<dbReference type="InterPro" id="IPR025665">
    <property type="entry name" value="Beta-barrel_OMP_2"/>
</dbReference>
<feature type="signal peptide" evidence="1">
    <location>
        <begin position="1"/>
        <end position="17"/>
    </location>
</feature>
<dbReference type="RefSeq" id="WP_344738374.1">
    <property type="nucleotide sequence ID" value="NZ_BAABAY010000001.1"/>
</dbReference>
<organism evidence="3 4">
    <name type="scientific">Gaetbulibacter aestuarii</name>
    <dbReference type="NCBI Taxonomy" id="1502358"/>
    <lineage>
        <taxon>Bacteria</taxon>
        <taxon>Pseudomonadati</taxon>
        <taxon>Bacteroidota</taxon>
        <taxon>Flavobacteriia</taxon>
        <taxon>Flavobacteriales</taxon>
        <taxon>Flavobacteriaceae</taxon>
        <taxon>Gaetbulibacter</taxon>
    </lineage>
</organism>
<feature type="chain" id="PRO_5047267433" evidence="1">
    <location>
        <begin position="18"/>
        <end position="229"/>
    </location>
</feature>
<proteinExistence type="predicted"/>
<evidence type="ECO:0000256" key="1">
    <source>
        <dbReference type="SAM" id="SignalP"/>
    </source>
</evidence>
<reference evidence="3 4" key="1">
    <citation type="submission" date="2024-02" db="EMBL/GenBank/DDBJ databases">
        <title>A Gaetbulibacter species isolated from tidal flats and genomic insights of their niches.</title>
        <authorList>
            <person name="Ye Y."/>
        </authorList>
    </citation>
    <scope>NUCLEOTIDE SEQUENCE [LARGE SCALE GENOMIC DNA]</scope>
    <source>
        <strain evidence="3 4">KYW382</strain>
    </source>
</reference>